<dbReference type="OrthoDB" id="10432067at2759"/>
<comment type="caution">
    <text evidence="1">The sequence shown here is derived from an EMBL/GenBank/DDBJ whole genome shotgun (WGS) entry which is preliminary data.</text>
</comment>
<sequence>MSVISSFYDVNRACMPTCYDLRPLYYKAPESQYSALLKLPGETRNMIYTYVYGDTAVIAEAREDLMRPAIHIQLDDDDVDAGTEQGELVKFCSPHWITGLQDTCRQIRQETEDFNPLWKVLYGTSGALFRVFDQPNPFEYLRIITISLRLGDTVYEQGKFSLSEGFMCLLIRLACLRYLKEVKVHGCISFFDLEEKEAFENIWELLKMGTWIQPDFRVYCYSYRLLG</sequence>
<evidence type="ECO:0000313" key="1">
    <source>
        <dbReference type="EMBL" id="KAF3046379.1"/>
    </source>
</evidence>
<dbReference type="EMBL" id="SWKV01000004">
    <property type="protein sequence ID" value="KAF3046379.1"/>
    <property type="molecule type" value="Genomic_DNA"/>
</dbReference>
<evidence type="ECO:0000313" key="2">
    <source>
        <dbReference type="Proteomes" id="UP000758155"/>
    </source>
</evidence>
<name>A0A9P4WZB6_9PLEO</name>
<dbReference type="AlphaFoldDB" id="A0A9P4WZB6"/>
<dbReference type="Proteomes" id="UP000758155">
    <property type="component" value="Unassembled WGS sequence"/>
</dbReference>
<accession>A0A9P4WZB6</accession>
<gene>
    <name evidence="1" type="ORF">E8E12_006291</name>
</gene>
<proteinExistence type="predicted"/>
<reference evidence="1" key="1">
    <citation type="submission" date="2019-04" db="EMBL/GenBank/DDBJ databases">
        <title>Sequencing of skin fungus with MAO and IRED activity.</title>
        <authorList>
            <person name="Marsaioli A.J."/>
            <person name="Bonatto J.M.C."/>
            <person name="Reis Junior O."/>
        </authorList>
    </citation>
    <scope>NUCLEOTIDE SEQUENCE</scope>
    <source>
        <strain evidence="1">28M1</strain>
    </source>
</reference>
<keyword evidence="2" id="KW-1185">Reference proteome</keyword>
<organism evidence="1 2">
    <name type="scientific">Didymella heteroderae</name>
    <dbReference type="NCBI Taxonomy" id="1769908"/>
    <lineage>
        <taxon>Eukaryota</taxon>
        <taxon>Fungi</taxon>
        <taxon>Dikarya</taxon>
        <taxon>Ascomycota</taxon>
        <taxon>Pezizomycotina</taxon>
        <taxon>Dothideomycetes</taxon>
        <taxon>Pleosporomycetidae</taxon>
        <taxon>Pleosporales</taxon>
        <taxon>Pleosporineae</taxon>
        <taxon>Didymellaceae</taxon>
        <taxon>Didymella</taxon>
    </lineage>
</organism>
<protein>
    <submittedName>
        <fullName evidence="1">Uncharacterized protein</fullName>
    </submittedName>
</protein>